<dbReference type="PANTHER" id="PTHR31233:SF6">
    <property type="entry name" value="PROTEIN BICAUDAL D"/>
    <property type="match status" value="1"/>
</dbReference>
<dbReference type="GO" id="GO:0072393">
    <property type="term" value="P:microtubule anchoring at microtubule organizing center"/>
    <property type="evidence" value="ECO:0007669"/>
    <property type="project" value="TreeGrafter"/>
</dbReference>
<feature type="coiled-coil region" evidence="3">
    <location>
        <begin position="4"/>
        <end position="73"/>
    </location>
</feature>
<dbReference type="GO" id="GO:0005829">
    <property type="term" value="C:cytosol"/>
    <property type="evidence" value="ECO:0007669"/>
    <property type="project" value="TreeGrafter"/>
</dbReference>
<dbReference type="AlphaFoldDB" id="A0A183DME9"/>
<evidence type="ECO:0000256" key="3">
    <source>
        <dbReference type="SAM" id="Coils"/>
    </source>
</evidence>
<sequence length="154" mass="17489">MMEYDELKAEVSRLTNALEEASADKIKAAQYGLQVLDEKQQLEVKFSLLQAQYDTAKAEAEATKKALAQFQSQQKSVAKSDIDHEESLLEESMNREQEYLSKIAVLEIDLKNSQNVKIFSFSNNELYVYISTGLMNEQEMEVLCVVTIPEASEH</sequence>
<dbReference type="PANTHER" id="PTHR31233">
    <property type="entry name" value="BICAUDAL D FAMILY MEMBER"/>
    <property type="match status" value="1"/>
</dbReference>
<dbReference type="GO" id="GO:0005794">
    <property type="term" value="C:Golgi apparatus"/>
    <property type="evidence" value="ECO:0007669"/>
    <property type="project" value="TreeGrafter"/>
</dbReference>
<evidence type="ECO:0000313" key="4">
    <source>
        <dbReference type="EMBL" id="VDK78881.1"/>
    </source>
</evidence>
<name>A0A183DME9_9BILA</name>
<gene>
    <name evidence="4" type="ORF">GPUH_LOCUS9889</name>
</gene>
<dbReference type="GO" id="GO:0034452">
    <property type="term" value="F:dynactin binding"/>
    <property type="evidence" value="ECO:0007669"/>
    <property type="project" value="TreeGrafter"/>
</dbReference>
<organism evidence="6">
    <name type="scientific">Gongylonema pulchrum</name>
    <dbReference type="NCBI Taxonomy" id="637853"/>
    <lineage>
        <taxon>Eukaryota</taxon>
        <taxon>Metazoa</taxon>
        <taxon>Ecdysozoa</taxon>
        <taxon>Nematoda</taxon>
        <taxon>Chromadorea</taxon>
        <taxon>Rhabditida</taxon>
        <taxon>Spirurina</taxon>
        <taxon>Spiruromorpha</taxon>
        <taxon>Spiruroidea</taxon>
        <taxon>Gongylonematidae</taxon>
        <taxon>Gongylonema</taxon>
    </lineage>
</organism>
<dbReference type="OrthoDB" id="10069295at2759"/>
<keyword evidence="2 3" id="KW-0175">Coiled coil</keyword>
<reference evidence="6" key="1">
    <citation type="submission" date="2016-06" db="UniProtKB">
        <authorList>
            <consortium name="WormBaseParasite"/>
        </authorList>
    </citation>
    <scope>IDENTIFICATION</scope>
</reference>
<keyword evidence="5" id="KW-1185">Reference proteome</keyword>
<dbReference type="GO" id="GO:0070840">
    <property type="term" value="F:dynein complex binding"/>
    <property type="evidence" value="ECO:0007669"/>
    <property type="project" value="InterPro"/>
</dbReference>
<evidence type="ECO:0000313" key="6">
    <source>
        <dbReference type="WBParaSite" id="GPUH_0000990101-mRNA-1"/>
    </source>
</evidence>
<dbReference type="WBParaSite" id="GPUH_0000990101-mRNA-1">
    <property type="protein sequence ID" value="GPUH_0000990101-mRNA-1"/>
    <property type="gene ID" value="GPUH_0000990101"/>
</dbReference>
<evidence type="ECO:0000313" key="5">
    <source>
        <dbReference type="Proteomes" id="UP000271098"/>
    </source>
</evidence>
<evidence type="ECO:0000256" key="2">
    <source>
        <dbReference type="ARBA" id="ARBA00023054"/>
    </source>
</evidence>
<comment type="similarity">
    <text evidence="1">Belongs to the BicD family.</text>
</comment>
<dbReference type="InterPro" id="IPR018477">
    <property type="entry name" value="BICD"/>
</dbReference>
<reference evidence="4 5" key="2">
    <citation type="submission" date="2018-11" db="EMBL/GenBank/DDBJ databases">
        <authorList>
            <consortium name="Pathogen Informatics"/>
        </authorList>
    </citation>
    <scope>NUCLEOTIDE SEQUENCE [LARGE SCALE GENOMIC DNA]</scope>
</reference>
<accession>A0A183DME9</accession>
<proteinExistence type="inferred from homology"/>
<dbReference type="GO" id="GO:0070507">
    <property type="term" value="P:regulation of microtubule cytoskeleton organization"/>
    <property type="evidence" value="ECO:0007669"/>
    <property type="project" value="TreeGrafter"/>
</dbReference>
<dbReference type="EMBL" id="UYRT01034577">
    <property type="protein sequence ID" value="VDK78881.1"/>
    <property type="molecule type" value="Genomic_DNA"/>
</dbReference>
<dbReference type="Proteomes" id="UP000271098">
    <property type="component" value="Unassembled WGS sequence"/>
</dbReference>
<protein>
    <submittedName>
        <fullName evidence="6">GOLGA2L5 domain-containing protein</fullName>
    </submittedName>
</protein>
<dbReference type="GO" id="GO:0008093">
    <property type="term" value="F:cytoskeletal anchor activity"/>
    <property type="evidence" value="ECO:0007669"/>
    <property type="project" value="InterPro"/>
</dbReference>
<evidence type="ECO:0000256" key="1">
    <source>
        <dbReference type="ARBA" id="ARBA00010061"/>
    </source>
</evidence>